<organism evidence="2 3">
    <name type="scientific">Mycobacterium colombiense</name>
    <dbReference type="NCBI Taxonomy" id="339268"/>
    <lineage>
        <taxon>Bacteria</taxon>
        <taxon>Bacillati</taxon>
        <taxon>Actinomycetota</taxon>
        <taxon>Actinomycetes</taxon>
        <taxon>Mycobacteriales</taxon>
        <taxon>Mycobacteriaceae</taxon>
        <taxon>Mycobacterium</taxon>
        <taxon>Mycobacterium avium complex (MAC)</taxon>
    </lineage>
</organism>
<sequence>MQLNADPSRAFRVLREQALIYHDAVHDFYALSRFDDVSRALVDCKAFSSAKGAILELIKANIPVPAGVWSSTTRRSTTFTAGCCPRCFTPRKIAELEPKIREFCAACLDPAMGTGSFDFVEDLGATMPMKAISMLIGIPESSPDAA</sequence>
<gene>
    <name evidence="2" type="ORF">A5685_15775</name>
</gene>
<evidence type="ECO:0000256" key="1">
    <source>
        <dbReference type="ARBA" id="ARBA00010617"/>
    </source>
</evidence>
<comment type="similarity">
    <text evidence="1">Belongs to the cytochrome P450 family.</text>
</comment>
<evidence type="ECO:0000313" key="2">
    <source>
        <dbReference type="EMBL" id="OBH51775.1"/>
    </source>
</evidence>
<dbReference type="GO" id="GO:0020037">
    <property type="term" value="F:heme binding"/>
    <property type="evidence" value="ECO:0007669"/>
    <property type="project" value="InterPro"/>
</dbReference>
<name>A0A1A2RJA2_9MYCO</name>
<accession>A0A1A2RJA2</accession>
<dbReference type="Gene3D" id="1.10.630.10">
    <property type="entry name" value="Cytochrome P450"/>
    <property type="match status" value="1"/>
</dbReference>
<reference evidence="2 3" key="1">
    <citation type="submission" date="2016-06" db="EMBL/GenBank/DDBJ databases">
        <authorList>
            <person name="Kjaerup R.B."/>
            <person name="Dalgaard T.S."/>
            <person name="Juul-Madsen H.R."/>
        </authorList>
    </citation>
    <scope>NUCLEOTIDE SEQUENCE [LARGE SCALE GENOMIC DNA]</scope>
    <source>
        <strain evidence="2 3">E2464</strain>
    </source>
</reference>
<dbReference type="InterPro" id="IPR036396">
    <property type="entry name" value="Cyt_P450_sf"/>
</dbReference>
<comment type="caution">
    <text evidence="2">The sequence shown here is derived from an EMBL/GenBank/DDBJ whole genome shotgun (WGS) entry which is preliminary data.</text>
</comment>
<dbReference type="EMBL" id="LZJS01000176">
    <property type="protein sequence ID" value="OBH51775.1"/>
    <property type="molecule type" value="Genomic_DNA"/>
</dbReference>
<dbReference type="PANTHER" id="PTHR46696">
    <property type="entry name" value="P450, PUTATIVE (EUROFUNG)-RELATED"/>
    <property type="match status" value="1"/>
</dbReference>
<dbReference type="GO" id="GO:0005506">
    <property type="term" value="F:iron ion binding"/>
    <property type="evidence" value="ECO:0007669"/>
    <property type="project" value="InterPro"/>
</dbReference>
<dbReference type="GO" id="GO:0036199">
    <property type="term" value="F:cholest-4-en-3-one 26-monooxygenase activity"/>
    <property type="evidence" value="ECO:0007669"/>
    <property type="project" value="TreeGrafter"/>
</dbReference>
<proteinExistence type="inferred from homology"/>
<dbReference type="GO" id="GO:0006707">
    <property type="term" value="P:cholesterol catabolic process"/>
    <property type="evidence" value="ECO:0007669"/>
    <property type="project" value="TreeGrafter"/>
</dbReference>
<dbReference type="Proteomes" id="UP000093861">
    <property type="component" value="Unassembled WGS sequence"/>
</dbReference>
<dbReference type="AlphaFoldDB" id="A0A1A2RJA2"/>
<dbReference type="PANTHER" id="PTHR46696:SF4">
    <property type="entry name" value="BIOTIN BIOSYNTHESIS CYTOCHROME P450"/>
    <property type="match status" value="1"/>
</dbReference>
<dbReference type="SUPFAM" id="SSF48264">
    <property type="entry name" value="Cytochrome P450"/>
    <property type="match status" value="1"/>
</dbReference>
<evidence type="ECO:0000313" key="3">
    <source>
        <dbReference type="Proteomes" id="UP000093861"/>
    </source>
</evidence>
<dbReference type="GO" id="GO:0008395">
    <property type="term" value="F:steroid hydroxylase activity"/>
    <property type="evidence" value="ECO:0007669"/>
    <property type="project" value="TreeGrafter"/>
</dbReference>
<protein>
    <submittedName>
        <fullName evidence="2">Uncharacterized protein</fullName>
    </submittedName>
</protein>